<dbReference type="AlphaFoldDB" id="A0A0L0FVU3"/>
<evidence type="ECO:0000256" key="1">
    <source>
        <dbReference type="SAM" id="MobiDB-lite"/>
    </source>
</evidence>
<protein>
    <submittedName>
        <fullName evidence="2">Uncharacterized protein</fullName>
    </submittedName>
</protein>
<proteinExistence type="predicted"/>
<dbReference type="RefSeq" id="XP_014154859.1">
    <property type="nucleotide sequence ID" value="XM_014299384.1"/>
</dbReference>
<sequence>MTLESFGVAEGVALNMVRSAPPRAAAAAPPVAAAGPPRAIPGGSSRLDAASMGAVQEQLAQNPEMAQEVFDLLGQQYPEFATAEGHAALQEIFNDPEALAQLLSASGVDEDDDANDGLAHVFSSDELSDGIDSVFSALSLSPSTDVHMEPGVFMQGFVSAINALAESFQHGMGGVPPTPGSAGTAQQPARQQQARSPAAPARVYITREHLAECMENVMRNVR</sequence>
<evidence type="ECO:0000313" key="3">
    <source>
        <dbReference type="Proteomes" id="UP000054560"/>
    </source>
</evidence>
<gene>
    <name evidence="2" type="ORF">SARC_06689</name>
</gene>
<dbReference type="GeneID" id="25907193"/>
<organism evidence="2 3">
    <name type="scientific">Sphaeroforma arctica JP610</name>
    <dbReference type="NCBI Taxonomy" id="667725"/>
    <lineage>
        <taxon>Eukaryota</taxon>
        <taxon>Ichthyosporea</taxon>
        <taxon>Ichthyophonida</taxon>
        <taxon>Sphaeroforma</taxon>
    </lineage>
</organism>
<feature type="region of interest" description="Disordered" evidence="1">
    <location>
        <begin position="170"/>
        <end position="199"/>
    </location>
</feature>
<accession>A0A0L0FVU3</accession>
<reference evidence="2 3" key="1">
    <citation type="submission" date="2011-02" db="EMBL/GenBank/DDBJ databases">
        <title>The Genome Sequence of Sphaeroforma arctica JP610.</title>
        <authorList>
            <consortium name="The Broad Institute Genome Sequencing Platform"/>
            <person name="Russ C."/>
            <person name="Cuomo C."/>
            <person name="Young S.K."/>
            <person name="Zeng Q."/>
            <person name="Gargeya S."/>
            <person name="Alvarado L."/>
            <person name="Berlin A."/>
            <person name="Chapman S.B."/>
            <person name="Chen Z."/>
            <person name="Freedman E."/>
            <person name="Gellesch M."/>
            <person name="Goldberg J."/>
            <person name="Griggs A."/>
            <person name="Gujja S."/>
            <person name="Heilman E."/>
            <person name="Heiman D."/>
            <person name="Howarth C."/>
            <person name="Mehta T."/>
            <person name="Neiman D."/>
            <person name="Pearson M."/>
            <person name="Roberts A."/>
            <person name="Saif S."/>
            <person name="Shea T."/>
            <person name="Shenoy N."/>
            <person name="Sisk P."/>
            <person name="Stolte C."/>
            <person name="Sykes S."/>
            <person name="White J."/>
            <person name="Yandava C."/>
            <person name="Burger G."/>
            <person name="Gray M.W."/>
            <person name="Holland P.W.H."/>
            <person name="King N."/>
            <person name="Lang F.B.F."/>
            <person name="Roger A.J."/>
            <person name="Ruiz-Trillo I."/>
            <person name="Haas B."/>
            <person name="Nusbaum C."/>
            <person name="Birren B."/>
        </authorList>
    </citation>
    <scope>NUCLEOTIDE SEQUENCE [LARGE SCALE GENOMIC DNA]</scope>
    <source>
        <strain evidence="2 3">JP610</strain>
    </source>
</reference>
<keyword evidence="3" id="KW-1185">Reference proteome</keyword>
<dbReference type="Proteomes" id="UP000054560">
    <property type="component" value="Unassembled WGS sequence"/>
</dbReference>
<dbReference type="EMBL" id="KQ242085">
    <property type="protein sequence ID" value="KNC80957.1"/>
    <property type="molecule type" value="Genomic_DNA"/>
</dbReference>
<evidence type="ECO:0000313" key="2">
    <source>
        <dbReference type="EMBL" id="KNC80957.1"/>
    </source>
</evidence>
<name>A0A0L0FVU3_9EUKA</name>
<feature type="compositionally biased region" description="Low complexity" evidence="1">
    <location>
        <begin position="185"/>
        <end position="199"/>
    </location>
</feature>